<dbReference type="Pfam" id="PF00561">
    <property type="entry name" value="Abhydrolase_1"/>
    <property type="match status" value="1"/>
</dbReference>
<evidence type="ECO:0000256" key="2">
    <source>
        <dbReference type="ARBA" id="ARBA00038334"/>
    </source>
</evidence>
<dbReference type="EMBL" id="JH717839">
    <property type="protein sequence ID" value="EWZ00181.1"/>
    <property type="molecule type" value="Genomic_DNA"/>
</dbReference>
<dbReference type="InterPro" id="IPR000073">
    <property type="entry name" value="AB_hydrolase_1"/>
</dbReference>
<proteinExistence type="inferred from homology"/>
<gene>
    <name evidence="4" type="ORF">FOYG_00070</name>
</gene>
<dbReference type="PANTHER" id="PTHR43329">
    <property type="entry name" value="EPOXIDE HYDROLASE"/>
    <property type="match status" value="1"/>
</dbReference>
<dbReference type="OrthoDB" id="408373at2759"/>
<name>W9J3K4_FUSOX</name>
<evidence type="ECO:0000259" key="3">
    <source>
        <dbReference type="Pfam" id="PF00561"/>
    </source>
</evidence>
<keyword evidence="1" id="KW-0378">Hydrolase</keyword>
<reference evidence="4 5" key="1">
    <citation type="submission" date="2011-06" db="EMBL/GenBank/DDBJ databases">
        <title>The Genome Sequence of Fusarium oxysporum FOSC 3-a.</title>
        <authorList>
            <consortium name="The Broad Institute Genome Sequencing Platform"/>
            <person name="Ma L.-J."/>
            <person name="Gale L.R."/>
            <person name="Schwartz D.C."/>
            <person name="Zhou S."/>
            <person name="Corby-Kistler H."/>
            <person name="Young S.K."/>
            <person name="Zeng Q."/>
            <person name="Gargeya S."/>
            <person name="Fitzgerald M."/>
            <person name="Haas B."/>
            <person name="Abouelleil A."/>
            <person name="Alvarado L."/>
            <person name="Arachchi H.M."/>
            <person name="Berlin A."/>
            <person name="Brown A."/>
            <person name="Chapman S.B."/>
            <person name="Chen Z."/>
            <person name="Dunbar C."/>
            <person name="Freedman E."/>
            <person name="Gearin G."/>
            <person name="Gellesch M."/>
            <person name="Goldberg J."/>
            <person name="Griggs A."/>
            <person name="Gujja S."/>
            <person name="Heiman D."/>
            <person name="Howarth C."/>
            <person name="Larson L."/>
            <person name="Lui A."/>
            <person name="MacDonald P.J.P."/>
            <person name="Mehta T."/>
            <person name="Montmayeur A."/>
            <person name="Murphy C."/>
            <person name="Neiman D."/>
            <person name="Pearson M."/>
            <person name="Priest M."/>
            <person name="Roberts A."/>
            <person name="Saif S."/>
            <person name="Shea T."/>
            <person name="Shenoy N."/>
            <person name="Sisk P."/>
            <person name="Stolte C."/>
            <person name="Sykes S."/>
            <person name="Wortman J."/>
            <person name="Nusbaum C."/>
            <person name="Birren B."/>
        </authorList>
    </citation>
    <scope>NUCLEOTIDE SEQUENCE [LARGE SCALE GENOMIC DNA]</scope>
    <source>
        <strain evidence="5">FOSC 3-a</strain>
    </source>
</reference>
<dbReference type="InterPro" id="IPR029058">
    <property type="entry name" value="AB_hydrolase_fold"/>
</dbReference>
<sequence length="328" mass="37121">MTNEIIKKTFKVSRGYTYTYYTASAQPGKPTLLLFHGWPDNAKLFFGLITDFLIPEGYGAIALDMLGYDSTDKPEDYKEYNFISLTQDAADILDNEGIETVISAGHDWGSACSQRFYNLYPERVRGVIMINVAYLPPRGRFDLKVLKELQAKLYGFSLLEYWDFFTAPDGAKILNEHLESVYCVIHGPPETWRGTFCTPNGFRNFVVAGHTQPTEAYATPEHMKAFIERMRRDRFDAPQCYYKAMVFGEQDAANDVAAAKDTLQIKVPTLFWAGTKDMVCPVEAIKPSVDGGLLPYLTVKTAQKGHWALIAHPRKFGEDVVGWLKENF</sequence>
<dbReference type="Gene3D" id="3.40.50.1820">
    <property type="entry name" value="alpha/beta hydrolase"/>
    <property type="match status" value="1"/>
</dbReference>
<dbReference type="Proteomes" id="UP000030753">
    <property type="component" value="Unassembled WGS sequence"/>
</dbReference>
<dbReference type="HOGENOM" id="CLU_020336_7_0_1"/>
<evidence type="ECO:0000313" key="5">
    <source>
        <dbReference type="Proteomes" id="UP000030753"/>
    </source>
</evidence>
<evidence type="ECO:0000256" key="1">
    <source>
        <dbReference type="ARBA" id="ARBA00022801"/>
    </source>
</evidence>
<dbReference type="SUPFAM" id="SSF53474">
    <property type="entry name" value="alpha/beta-Hydrolases"/>
    <property type="match status" value="1"/>
</dbReference>
<accession>W9J3K4</accession>
<dbReference type="AlphaFoldDB" id="W9J3K4"/>
<dbReference type="GO" id="GO:0016787">
    <property type="term" value="F:hydrolase activity"/>
    <property type="evidence" value="ECO:0007669"/>
    <property type="project" value="UniProtKB-KW"/>
</dbReference>
<dbReference type="InterPro" id="IPR000639">
    <property type="entry name" value="Epox_hydrolase-like"/>
</dbReference>
<protein>
    <recommendedName>
        <fullName evidence="3">AB hydrolase-1 domain-containing protein</fullName>
    </recommendedName>
</protein>
<evidence type="ECO:0000313" key="4">
    <source>
        <dbReference type="EMBL" id="EWZ00181.1"/>
    </source>
</evidence>
<organism evidence="4 5">
    <name type="scientific">Fusarium oxysporum NRRL 32931</name>
    <dbReference type="NCBI Taxonomy" id="660029"/>
    <lineage>
        <taxon>Eukaryota</taxon>
        <taxon>Fungi</taxon>
        <taxon>Dikarya</taxon>
        <taxon>Ascomycota</taxon>
        <taxon>Pezizomycotina</taxon>
        <taxon>Sordariomycetes</taxon>
        <taxon>Hypocreomycetidae</taxon>
        <taxon>Hypocreales</taxon>
        <taxon>Nectriaceae</taxon>
        <taxon>Fusarium</taxon>
        <taxon>Fusarium oxysporum species complex</taxon>
    </lineage>
</organism>
<dbReference type="PRINTS" id="PR00412">
    <property type="entry name" value="EPOXHYDRLASE"/>
</dbReference>
<comment type="similarity">
    <text evidence="2">Belongs to the AB hydrolase superfamily. Epoxide hydrolase family.</text>
</comment>
<feature type="domain" description="AB hydrolase-1" evidence="3">
    <location>
        <begin position="30"/>
        <end position="135"/>
    </location>
</feature>